<dbReference type="Proteomes" id="UP001221208">
    <property type="component" value="Unassembled WGS sequence"/>
</dbReference>
<sequence>MARRRAGGFAYLWTLALVALMGAGLAIGADLYATAARRDQERELIFIGHEFRRAIGRYFEINGANGQHQYPQTLEELLKDPRFPNPKRHLRRLYTDPTTGQAEWGLVMQQGRIVGVRSLSGRTPIKQDNFDDDDDGLRHKKRYADWLFTYPPELFTAQPGGAP</sequence>
<proteinExistence type="predicted"/>
<name>A0ABT5K2L4_9BURK</name>
<protein>
    <submittedName>
        <fullName evidence="1">Type II secretion system protein</fullName>
    </submittedName>
</protein>
<comment type="caution">
    <text evidence="1">The sequence shown here is derived from an EMBL/GenBank/DDBJ whole genome shotgun (WGS) entry which is preliminary data.</text>
</comment>
<evidence type="ECO:0000313" key="1">
    <source>
        <dbReference type="EMBL" id="MDC8758638.1"/>
    </source>
</evidence>
<gene>
    <name evidence="1" type="ORF">OIK44_13730</name>
</gene>
<evidence type="ECO:0000313" key="2">
    <source>
        <dbReference type="Proteomes" id="UP001221208"/>
    </source>
</evidence>
<dbReference type="EMBL" id="JAQQXR010000005">
    <property type="protein sequence ID" value="MDC8758638.1"/>
    <property type="molecule type" value="Genomic_DNA"/>
</dbReference>
<organism evidence="1 2">
    <name type="scientific">Janthinobacterium fluminis</name>
    <dbReference type="NCBI Taxonomy" id="2987524"/>
    <lineage>
        <taxon>Bacteria</taxon>
        <taxon>Pseudomonadati</taxon>
        <taxon>Pseudomonadota</taxon>
        <taxon>Betaproteobacteria</taxon>
        <taxon>Burkholderiales</taxon>
        <taxon>Oxalobacteraceae</taxon>
        <taxon>Janthinobacterium</taxon>
    </lineage>
</organism>
<accession>A0ABT5K2L4</accession>
<dbReference type="RefSeq" id="WP_273671348.1">
    <property type="nucleotide sequence ID" value="NZ_JAQQXR010000005.1"/>
</dbReference>
<keyword evidence="2" id="KW-1185">Reference proteome</keyword>
<reference evidence="1 2" key="1">
    <citation type="submission" date="2022-10" db="EMBL/GenBank/DDBJ databases">
        <title>Janthinobacterium sp. hw3 Genome sequencing.</title>
        <authorList>
            <person name="Park S."/>
        </authorList>
    </citation>
    <scope>NUCLEOTIDE SEQUENCE [LARGE SCALE GENOMIC DNA]</scope>
    <source>
        <strain evidence="2">hw3</strain>
    </source>
</reference>